<dbReference type="EMBL" id="BBXM02000003">
    <property type="protein sequence ID" value="GIC88769.1"/>
    <property type="molecule type" value="Genomic_DNA"/>
</dbReference>
<dbReference type="AlphaFoldDB" id="A0A8E0V1M4"/>
<evidence type="ECO:0000256" key="6">
    <source>
        <dbReference type="ARBA" id="ARBA00022448"/>
    </source>
</evidence>
<evidence type="ECO:0000256" key="15">
    <source>
        <dbReference type="SAM" id="MobiDB-lite"/>
    </source>
</evidence>
<feature type="compositionally biased region" description="Acidic residues" evidence="15">
    <location>
        <begin position="185"/>
        <end position="204"/>
    </location>
</feature>
<comment type="function">
    <text evidence="1">Component of the nascent polypeptide-associated complex (NAC), a dynamic component of the ribosomal exit tunnel, protecting the emerging polypeptides from interaction with other cytoplasmic proteins to ensure appropriate nascent protein targeting. The NAC complex also promotes mitochondrial protein import by enhancing productive ribosome interactions with the outer mitochondrial membrane and blocks the inappropriate interaction of ribosomes translating non-secretory nascent polypeptides with translocation sites in the membrane of the endoplasmic reticulum. EGD1 may act as a transcription factor that exert a negative effect on the expression of several genes that are transcribed by RNA polymerase II.</text>
</comment>
<dbReference type="CDD" id="cd22055">
    <property type="entry name" value="NAC_BTF3"/>
    <property type="match status" value="1"/>
</dbReference>
<dbReference type="Pfam" id="PF01849">
    <property type="entry name" value="NAC"/>
    <property type="match status" value="1"/>
</dbReference>
<dbReference type="Gene3D" id="2.20.70.30">
    <property type="entry name" value="Nascent polypeptide-associated complex domain"/>
    <property type="match status" value="1"/>
</dbReference>
<evidence type="ECO:0000256" key="7">
    <source>
        <dbReference type="ARBA" id="ARBA00022490"/>
    </source>
</evidence>
<proteinExistence type="inferred from homology"/>
<keyword evidence="9" id="KW-0653">Protein transport</keyword>
<dbReference type="PROSITE" id="PS51151">
    <property type="entry name" value="NAC_AB"/>
    <property type="match status" value="1"/>
</dbReference>
<sequence length="204" mass="22766">MDQAKLARMQASVRIEKPFKKRLHPRLTIQKTATNFIDRGKGTPRRKVKKVHKSSGADDKKLQTTLKKMNVQPIQAIEEVNMFKEDGNVIHFAAPKGEYLNADFPLPCPPPSPKEKTDEVTEIVHASVPSNTFALYGNGEEKELTELVPGILNQLGPDSLASLRKLAESYQNMQKQAGAEGKKDEDEDDIPDLVEGENFESNVE</sequence>
<keyword evidence="7" id="KW-0963">Cytoplasm</keyword>
<dbReference type="Proteomes" id="UP000036893">
    <property type="component" value="Unassembled WGS sequence"/>
</dbReference>
<feature type="region of interest" description="Disordered" evidence="15">
    <location>
        <begin position="171"/>
        <end position="204"/>
    </location>
</feature>
<comment type="subunit">
    <text evidence="13">Part of the nascent polypeptide-associated complex (NAC), consisting of EGD2 and EGD1. NAC associates with ribosomes via EGD1.</text>
</comment>
<dbReference type="InterPro" id="IPR039370">
    <property type="entry name" value="BTF3"/>
</dbReference>
<evidence type="ECO:0000256" key="13">
    <source>
        <dbReference type="ARBA" id="ARBA00025826"/>
    </source>
</evidence>
<evidence type="ECO:0000256" key="12">
    <source>
        <dbReference type="ARBA" id="ARBA00023242"/>
    </source>
</evidence>
<keyword evidence="6" id="KW-0813">Transport</keyword>
<accession>A0A8E0V1M4</accession>
<evidence type="ECO:0000256" key="9">
    <source>
        <dbReference type="ARBA" id="ARBA00022927"/>
    </source>
</evidence>
<dbReference type="GO" id="GO:0005737">
    <property type="term" value="C:cytoplasm"/>
    <property type="evidence" value="ECO:0007669"/>
    <property type="project" value="UniProtKB-SubCell"/>
</dbReference>
<protein>
    <recommendedName>
        <fullName evidence="5 14">Nascent polypeptide-associated complex subunit beta</fullName>
    </recommendedName>
</protein>
<evidence type="ECO:0000256" key="5">
    <source>
        <dbReference type="ARBA" id="ARBA00022192"/>
    </source>
</evidence>
<evidence type="ECO:0000256" key="14">
    <source>
        <dbReference type="RuleBase" id="RU361272"/>
    </source>
</evidence>
<evidence type="ECO:0000259" key="16">
    <source>
        <dbReference type="PROSITE" id="PS51151"/>
    </source>
</evidence>
<dbReference type="GeneID" id="66992645"/>
<evidence type="ECO:0000313" key="17">
    <source>
        <dbReference type="EMBL" id="GIC88769.1"/>
    </source>
</evidence>
<comment type="subcellular location">
    <subcellularLocation>
        <location evidence="3">Cytoplasm</location>
    </subcellularLocation>
    <subcellularLocation>
        <location evidence="2">Nucleus</location>
    </subcellularLocation>
</comment>
<dbReference type="GO" id="GO:0015031">
    <property type="term" value="P:protein transport"/>
    <property type="evidence" value="ECO:0007669"/>
    <property type="project" value="UniProtKB-KW"/>
</dbReference>
<dbReference type="InterPro" id="IPR038187">
    <property type="entry name" value="NAC_A/B_dom_sf"/>
</dbReference>
<comment type="similarity">
    <text evidence="4 14">Belongs to the NAC-beta family.</text>
</comment>
<evidence type="ECO:0000256" key="1">
    <source>
        <dbReference type="ARBA" id="ARBA00002302"/>
    </source>
</evidence>
<evidence type="ECO:0000256" key="3">
    <source>
        <dbReference type="ARBA" id="ARBA00004496"/>
    </source>
</evidence>
<name>A0A8E0V1M4_9EURO</name>
<keyword evidence="8" id="KW-0678">Repressor</keyword>
<evidence type="ECO:0000256" key="2">
    <source>
        <dbReference type="ARBA" id="ARBA00004123"/>
    </source>
</evidence>
<dbReference type="FunFam" id="2.20.70.30:FF:000003">
    <property type="entry name" value="Nascent polypeptide-associated complex subunit beta"/>
    <property type="match status" value="1"/>
</dbReference>
<feature type="domain" description="NAC-A/B" evidence="16">
    <location>
        <begin position="56"/>
        <end position="148"/>
    </location>
</feature>
<keyword evidence="12" id="KW-0539">Nucleus</keyword>
<dbReference type="RefSeq" id="XP_043146035.1">
    <property type="nucleotide sequence ID" value="XM_043290100.1"/>
</dbReference>
<reference evidence="17" key="2">
    <citation type="submission" date="2021-01" db="EMBL/GenBank/DDBJ databases">
        <title>Pan-genome distribution and transcriptional activeness of fungal secondary metabolism genes in Aspergillus section Fumigati.</title>
        <authorList>
            <person name="Takahashi H."/>
            <person name="Umemura M."/>
            <person name="Ninomiya A."/>
            <person name="Kusuya Y."/>
            <person name="Urayama S."/>
            <person name="Shimizu M."/>
            <person name="Watanabe A."/>
            <person name="Kamei K."/>
            <person name="Yaguchi T."/>
            <person name="Hagiwara D."/>
        </authorList>
    </citation>
    <scope>NUCLEOTIDE SEQUENCE</scope>
    <source>
        <strain evidence="17">IFM 46973</strain>
    </source>
</reference>
<dbReference type="PANTHER" id="PTHR10351">
    <property type="entry name" value="TRANSCRIPTION FACTOR BTF3 FAMILY MEMBER"/>
    <property type="match status" value="1"/>
</dbReference>
<gene>
    <name evidence="17" type="ORF">Aud_005169</name>
</gene>
<dbReference type="GO" id="GO:0005634">
    <property type="term" value="C:nucleus"/>
    <property type="evidence" value="ECO:0007669"/>
    <property type="project" value="UniProtKB-SubCell"/>
</dbReference>
<dbReference type="SMART" id="SM01407">
    <property type="entry name" value="NAC"/>
    <property type="match status" value="1"/>
</dbReference>
<evidence type="ECO:0000256" key="10">
    <source>
        <dbReference type="ARBA" id="ARBA00023015"/>
    </source>
</evidence>
<dbReference type="InterPro" id="IPR002715">
    <property type="entry name" value="Nas_poly-pep-assoc_cplx_dom"/>
</dbReference>
<evidence type="ECO:0000256" key="11">
    <source>
        <dbReference type="ARBA" id="ARBA00023163"/>
    </source>
</evidence>
<keyword evidence="10 14" id="KW-0805">Transcription regulation</keyword>
<evidence type="ECO:0000256" key="4">
    <source>
        <dbReference type="ARBA" id="ARBA00005296"/>
    </source>
</evidence>
<comment type="caution">
    <text evidence="17">The sequence shown here is derived from an EMBL/GenBank/DDBJ whole genome shotgun (WGS) entry which is preliminary data.</text>
</comment>
<evidence type="ECO:0000313" key="18">
    <source>
        <dbReference type="Proteomes" id="UP000036893"/>
    </source>
</evidence>
<evidence type="ECO:0000256" key="8">
    <source>
        <dbReference type="ARBA" id="ARBA00022491"/>
    </source>
</evidence>
<keyword evidence="11 14" id="KW-0804">Transcription</keyword>
<reference evidence="17" key="1">
    <citation type="journal article" date="2015" name="Genome Announc.">
        <title>Draft Genome Sequence of the Pathogenic Filamentous Fungus Aspergillus udagawae Strain IFM 46973T.</title>
        <authorList>
            <person name="Kusuya Y."/>
            <person name="Takahashi-Nakaguchi A."/>
            <person name="Takahashi H."/>
            <person name="Yaguchi T."/>
        </authorList>
    </citation>
    <scope>NUCLEOTIDE SEQUENCE</scope>
    <source>
        <strain evidence="17">IFM 46973</strain>
    </source>
</reference>
<organism evidence="17 18">
    <name type="scientific">Aspergillus udagawae</name>
    <dbReference type="NCBI Taxonomy" id="91492"/>
    <lineage>
        <taxon>Eukaryota</taxon>
        <taxon>Fungi</taxon>
        <taxon>Dikarya</taxon>
        <taxon>Ascomycota</taxon>
        <taxon>Pezizomycotina</taxon>
        <taxon>Eurotiomycetes</taxon>
        <taxon>Eurotiomycetidae</taxon>
        <taxon>Eurotiales</taxon>
        <taxon>Aspergillaceae</taxon>
        <taxon>Aspergillus</taxon>
        <taxon>Aspergillus subgen. Fumigati</taxon>
    </lineage>
</organism>